<proteinExistence type="predicted"/>
<gene>
    <name evidence="1" type="ORF">K3G42_004335</name>
</gene>
<reference evidence="1" key="1">
    <citation type="submission" date="2021-08" db="EMBL/GenBank/DDBJ databases">
        <title>The first chromosome-level gecko genome reveals the dynamic sex chromosomes of Neotropical dwarf geckos (Sphaerodactylidae: Sphaerodactylus).</title>
        <authorList>
            <person name="Pinto B.J."/>
            <person name="Keating S.E."/>
            <person name="Gamble T."/>
        </authorList>
    </citation>
    <scope>NUCLEOTIDE SEQUENCE</scope>
    <source>
        <strain evidence="1">TG3544</strain>
    </source>
</reference>
<keyword evidence="2" id="KW-1185">Reference proteome</keyword>
<accession>A0ACB8E6C6</accession>
<evidence type="ECO:0000313" key="2">
    <source>
        <dbReference type="Proteomes" id="UP000827872"/>
    </source>
</evidence>
<name>A0ACB8E6C6_9SAUR</name>
<evidence type="ECO:0000313" key="1">
    <source>
        <dbReference type="EMBL" id="KAH7988031.1"/>
    </source>
</evidence>
<sequence>MDSGCTRAKPTESPESPSLSTLPCSQSQPRDISAPCAGRGGDFVELGAKSFGHLRQSRGTQQPIRNALALWEEVVPPTLSSASRRHEVGCCAEEREDSRSPRYSPEIFTYGCIVFCFYLEPLFPQANDVKWELYKTSHHDREVMENVTDTDVFS</sequence>
<protein>
    <submittedName>
        <fullName evidence="1">Uncharacterized protein</fullName>
    </submittedName>
</protein>
<comment type="caution">
    <text evidence="1">The sequence shown here is derived from an EMBL/GenBank/DDBJ whole genome shotgun (WGS) entry which is preliminary data.</text>
</comment>
<organism evidence="1 2">
    <name type="scientific">Sphaerodactylus townsendi</name>
    <dbReference type="NCBI Taxonomy" id="933632"/>
    <lineage>
        <taxon>Eukaryota</taxon>
        <taxon>Metazoa</taxon>
        <taxon>Chordata</taxon>
        <taxon>Craniata</taxon>
        <taxon>Vertebrata</taxon>
        <taxon>Euteleostomi</taxon>
        <taxon>Lepidosauria</taxon>
        <taxon>Squamata</taxon>
        <taxon>Bifurcata</taxon>
        <taxon>Gekkota</taxon>
        <taxon>Sphaerodactylidae</taxon>
        <taxon>Sphaerodactylus</taxon>
    </lineage>
</organism>
<dbReference type="EMBL" id="CM037623">
    <property type="protein sequence ID" value="KAH7988031.1"/>
    <property type="molecule type" value="Genomic_DNA"/>
</dbReference>
<dbReference type="Proteomes" id="UP000827872">
    <property type="component" value="Linkage Group LG10"/>
</dbReference>